<proteinExistence type="predicted"/>
<feature type="region of interest" description="Disordered" evidence="1">
    <location>
        <begin position="162"/>
        <end position="184"/>
    </location>
</feature>
<dbReference type="VEuPathDB" id="PlasmoDB:PBANKA_0314900"/>
<name>A0A113QTV5_PLABE</name>
<dbReference type="PROSITE" id="PS51673">
    <property type="entry name" value="SUZ"/>
    <property type="match status" value="1"/>
</dbReference>
<feature type="compositionally biased region" description="Low complexity" evidence="1">
    <location>
        <begin position="661"/>
        <end position="672"/>
    </location>
</feature>
<dbReference type="EMBL" id="LT160023">
    <property type="protein sequence ID" value="CXH96798.1"/>
    <property type="molecule type" value="Genomic_DNA"/>
</dbReference>
<feature type="compositionally biased region" description="Polar residues" evidence="1">
    <location>
        <begin position="1"/>
        <end position="13"/>
    </location>
</feature>
<feature type="region of interest" description="Disordered" evidence="1">
    <location>
        <begin position="1"/>
        <end position="57"/>
    </location>
</feature>
<organism evidence="3 4">
    <name type="scientific">Plasmodium berghei</name>
    <dbReference type="NCBI Taxonomy" id="5821"/>
    <lineage>
        <taxon>Eukaryota</taxon>
        <taxon>Sar</taxon>
        <taxon>Alveolata</taxon>
        <taxon>Apicomplexa</taxon>
        <taxon>Aconoidasida</taxon>
        <taxon>Haemosporida</taxon>
        <taxon>Plasmodiidae</taxon>
        <taxon>Plasmodium</taxon>
        <taxon>Plasmodium (Vinckeia)</taxon>
    </lineage>
</organism>
<reference evidence="3 4" key="1">
    <citation type="submission" date="2016-02" db="EMBL/GenBank/DDBJ databases">
        <authorList>
            <consortium name="Pathogen Informatics"/>
        </authorList>
    </citation>
    <scope>NUCLEOTIDE SEQUENCE [LARGE SCALE GENOMIC DNA]</scope>
    <source>
        <strain evidence="3 4">K173</strain>
    </source>
</reference>
<protein>
    <recommendedName>
        <fullName evidence="2">SUZ domain-containing protein</fullName>
    </recommendedName>
</protein>
<dbReference type="Proteomes" id="UP000069549">
    <property type="component" value="Chromosome 3"/>
</dbReference>
<evidence type="ECO:0000259" key="2">
    <source>
        <dbReference type="PROSITE" id="PS51673"/>
    </source>
</evidence>
<feature type="region of interest" description="Disordered" evidence="1">
    <location>
        <begin position="583"/>
        <end position="617"/>
    </location>
</feature>
<feature type="compositionally biased region" description="Basic and acidic residues" evidence="1">
    <location>
        <begin position="14"/>
        <end position="38"/>
    </location>
</feature>
<dbReference type="InterPro" id="IPR024771">
    <property type="entry name" value="SUZ"/>
</dbReference>
<dbReference type="AlphaFoldDB" id="A0A113QTV5"/>
<feature type="domain" description="SUZ" evidence="2">
    <location>
        <begin position="109"/>
        <end position="208"/>
    </location>
</feature>
<feature type="compositionally biased region" description="Low complexity" evidence="1">
    <location>
        <begin position="39"/>
        <end position="54"/>
    </location>
</feature>
<feature type="compositionally biased region" description="Low complexity" evidence="1">
    <location>
        <begin position="162"/>
        <end position="182"/>
    </location>
</feature>
<feature type="compositionally biased region" description="Low complexity" evidence="1">
    <location>
        <begin position="638"/>
        <end position="647"/>
    </location>
</feature>
<gene>
    <name evidence="3" type="ORF">PBK173_000048400</name>
</gene>
<feature type="region of interest" description="Disordered" evidence="1">
    <location>
        <begin position="631"/>
        <end position="675"/>
    </location>
</feature>
<evidence type="ECO:0000313" key="3">
    <source>
        <dbReference type="EMBL" id="CXH96798.1"/>
    </source>
</evidence>
<sequence>MSVGKKQNTNICENENKKTDIDTSEHIQLDGNNRDNVKCDNNANDNNSENSKITKTNKENNVKNEINTDKLTKTNKYNNKNYIDQNNNQTMEIDNICQNQKTCEDINTTIEIANDNSLNISMKNSVCAKKKIVLLKRNEIKYNKYYQGGTLNNNNEYENTNNFNRRNNNKNNSNKYNLNGKNTKGEKTLEQREQEYNKIRARIFSNFNKNTKNNSTYSTIPNIIPRTLKNDNVYIIPPCNIPLNNSLTNSHIDPYFYMNNYYNTYNNMINPQYVNNNMPIFDINPIVNLPPSQFYCNTDTTINMFNHSENKINPDIINCNLIPNANSIYPNYPCNIQGYPPFLKFNNSQIIHKKIPNGNKYNPNYNPPNHITNFNNQNNMNSQKNNKKKIVTSKVKNDNNMTPLTENATNKEKIMDVNNIRDVTKNICRNMNGNTNNQSSPNIITYNNQSIKEKNINYEQDHAPINVGFSKSIMNIHNKNPNKVKLSNSKKFYTSQNNNLDKKGKGPQKKTISNINITGKTLQNNTISYDKLEIFKNSPNEYCTPPTIPSNISKPSHGIEPTNNNTEYLDIKNEINIYHEEGQTQLISTSSQKKLKKKSKKKSEKKNTNNTNINFDPELINFNDTKIKNSEIDEQNINTNNEKSNTTPKKKKKKKKKKINKNTINDNNSTLNPQPSIIIPNKMQTNFNSPNKFSPLIVNNAHINSHSNYNFINNIPTFQQYYPNDMLNNLEYCRDISLYEKRYDRNDDLMLNPKRYDIDFPSLH</sequence>
<evidence type="ECO:0000313" key="4">
    <source>
        <dbReference type="Proteomes" id="UP000069549"/>
    </source>
</evidence>
<accession>A0A113QTV5</accession>
<evidence type="ECO:0000256" key="1">
    <source>
        <dbReference type="SAM" id="MobiDB-lite"/>
    </source>
</evidence>
<dbReference type="Pfam" id="PF12752">
    <property type="entry name" value="SUZ"/>
    <property type="match status" value="1"/>
</dbReference>
<feature type="compositionally biased region" description="Basic residues" evidence="1">
    <location>
        <begin position="648"/>
        <end position="660"/>
    </location>
</feature>
<feature type="compositionally biased region" description="Basic residues" evidence="1">
    <location>
        <begin position="593"/>
        <end position="604"/>
    </location>
</feature>